<evidence type="ECO:0000313" key="1">
    <source>
        <dbReference type="EMBL" id="GAA3852135.1"/>
    </source>
</evidence>
<evidence type="ECO:0000313" key="2">
    <source>
        <dbReference type="Proteomes" id="UP001501563"/>
    </source>
</evidence>
<comment type="caution">
    <text evidence="1">The sequence shown here is derived from an EMBL/GenBank/DDBJ whole genome shotgun (WGS) entry which is preliminary data.</text>
</comment>
<protein>
    <recommendedName>
        <fullName evidence="3">Secreted protein</fullName>
    </recommendedName>
</protein>
<sequence length="155" mass="16346">MAPAGRNHPDYVMRPYISTLIVTGRTTVDSGAIRRRLAFGLAVLTASGLLAMVSPGSAVAADSCSGRKVRTLPFSTGSVRVYRHDGYVCAVTVAKKVSGRKPMSVSVQARGLRPAVDTGRYTHHAGPVTVYSGHRCVWLRGSVGTGSVSSGWILC</sequence>
<reference evidence="2" key="1">
    <citation type="journal article" date="2019" name="Int. J. Syst. Evol. Microbiol.">
        <title>The Global Catalogue of Microorganisms (GCM) 10K type strain sequencing project: providing services to taxonomists for standard genome sequencing and annotation.</title>
        <authorList>
            <consortium name="The Broad Institute Genomics Platform"/>
            <consortium name="The Broad Institute Genome Sequencing Center for Infectious Disease"/>
            <person name="Wu L."/>
            <person name="Ma J."/>
        </authorList>
    </citation>
    <scope>NUCLEOTIDE SEQUENCE [LARGE SCALE GENOMIC DNA]</scope>
    <source>
        <strain evidence="2">JCM 16578</strain>
    </source>
</reference>
<dbReference type="Proteomes" id="UP001501563">
    <property type="component" value="Unassembled WGS sequence"/>
</dbReference>
<proteinExistence type="predicted"/>
<name>A0ABP7JRA4_9ACTN</name>
<organism evidence="1 2">
    <name type="scientific">Streptomyces lannensis</name>
    <dbReference type="NCBI Taxonomy" id="766498"/>
    <lineage>
        <taxon>Bacteria</taxon>
        <taxon>Bacillati</taxon>
        <taxon>Actinomycetota</taxon>
        <taxon>Actinomycetes</taxon>
        <taxon>Kitasatosporales</taxon>
        <taxon>Streptomycetaceae</taxon>
        <taxon>Streptomyces</taxon>
    </lineage>
</organism>
<keyword evidence="2" id="KW-1185">Reference proteome</keyword>
<dbReference type="EMBL" id="BAAAZA010000003">
    <property type="protein sequence ID" value="GAA3852135.1"/>
    <property type="molecule type" value="Genomic_DNA"/>
</dbReference>
<evidence type="ECO:0008006" key="3">
    <source>
        <dbReference type="Google" id="ProtNLM"/>
    </source>
</evidence>
<accession>A0ABP7JRA4</accession>
<gene>
    <name evidence="1" type="ORF">GCM10022207_13280</name>
</gene>